<dbReference type="OrthoDB" id="10317256at2759"/>
<organism evidence="2 3">
    <name type="scientific">Hymenoscyphus albidus</name>
    <dbReference type="NCBI Taxonomy" id="595503"/>
    <lineage>
        <taxon>Eukaryota</taxon>
        <taxon>Fungi</taxon>
        <taxon>Dikarya</taxon>
        <taxon>Ascomycota</taxon>
        <taxon>Pezizomycotina</taxon>
        <taxon>Leotiomycetes</taxon>
        <taxon>Helotiales</taxon>
        <taxon>Helotiaceae</taxon>
        <taxon>Hymenoscyphus</taxon>
    </lineage>
</organism>
<dbReference type="EMBL" id="CAJVRM010000734">
    <property type="protein sequence ID" value="CAG8983691.1"/>
    <property type="molecule type" value="Genomic_DNA"/>
</dbReference>
<dbReference type="AlphaFoldDB" id="A0A9N9M5X5"/>
<evidence type="ECO:0000256" key="1">
    <source>
        <dbReference type="SAM" id="MobiDB-lite"/>
    </source>
</evidence>
<sequence>MCKEAFKRYAKCKAVLQELFVCADFIALTFQHPDALAIECPDYQILKVNYPSGRCNCATEAIRCEFAARNGERIITFEEQDRPYKEEAVRYNEWINKVGTETRFEKAVKRSNALVAHPSEEQIAYRKRLAAILETEMIVPPTPPPEEEDIQNEGDRDIKFQGVADHGPLPKRTRQMLDAADDEPLPKRIRQIGAPRVHPPQSVATTSEQTLEQVEATRVQQAHSKEPEETGSPNQRSKSSHEGAQESLVSDGTSILSRCNTKWKPQPHLQDSTRYKYLGEQRTPEEWATIAEGERDRIMDSMKKTLNSRNRENKLYIKQQRKMEIEHTRWYVQVGDDEPGSGTNAATSKRNKASKEIISKFLTAKDRMDGEWGYVMGQLTELSLRDKPLPDVLGMCRSIPSYKYTPGQVKTPEEWLDIVEQERKRCIRALGSMDNIGRNNWKPRIINGDSKKEINRW</sequence>
<dbReference type="Proteomes" id="UP000701801">
    <property type="component" value="Unassembled WGS sequence"/>
</dbReference>
<feature type="region of interest" description="Disordered" evidence="1">
    <location>
        <begin position="191"/>
        <end position="253"/>
    </location>
</feature>
<gene>
    <name evidence="2" type="ORF">HYALB_00006260</name>
</gene>
<proteinExistence type="predicted"/>
<keyword evidence="3" id="KW-1185">Reference proteome</keyword>
<reference evidence="2" key="1">
    <citation type="submission" date="2021-07" db="EMBL/GenBank/DDBJ databases">
        <authorList>
            <person name="Durling M."/>
        </authorList>
    </citation>
    <scope>NUCLEOTIDE SEQUENCE</scope>
</reference>
<feature type="compositionally biased region" description="Polar residues" evidence="1">
    <location>
        <begin position="202"/>
        <end position="222"/>
    </location>
</feature>
<protein>
    <submittedName>
        <fullName evidence="2">Uncharacterized protein</fullName>
    </submittedName>
</protein>
<comment type="caution">
    <text evidence="2">The sequence shown here is derived from an EMBL/GenBank/DDBJ whole genome shotgun (WGS) entry which is preliminary data.</text>
</comment>
<name>A0A9N9M5X5_9HELO</name>
<accession>A0A9N9M5X5</accession>
<evidence type="ECO:0000313" key="2">
    <source>
        <dbReference type="EMBL" id="CAG8983691.1"/>
    </source>
</evidence>
<evidence type="ECO:0000313" key="3">
    <source>
        <dbReference type="Proteomes" id="UP000701801"/>
    </source>
</evidence>